<evidence type="ECO:0000313" key="6">
    <source>
        <dbReference type="Proteomes" id="UP001597322"/>
    </source>
</evidence>
<dbReference type="PROSITE" id="PS50887">
    <property type="entry name" value="GGDEF"/>
    <property type="match status" value="1"/>
</dbReference>
<keyword evidence="5" id="KW-0548">Nucleotidyltransferase</keyword>
<dbReference type="InterPro" id="IPR043128">
    <property type="entry name" value="Rev_trsase/Diguanyl_cyclase"/>
</dbReference>
<evidence type="ECO:0000313" key="5">
    <source>
        <dbReference type="EMBL" id="MFD1746103.1"/>
    </source>
</evidence>
<keyword evidence="3" id="KW-1133">Transmembrane helix</keyword>
<evidence type="ECO:0000256" key="3">
    <source>
        <dbReference type="SAM" id="Phobius"/>
    </source>
</evidence>
<dbReference type="NCBIfam" id="TIGR00254">
    <property type="entry name" value="GGDEF"/>
    <property type="match status" value="1"/>
</dbReference>
<dbReference type="Gene3D" id="3.30.70.270">
    <property type="match status" value="1"/>
</dbReference>
<protein>
    <recommendedName>
        <fullName evidence="1">diguanylate cyclase</fullName>
        <ecNumber evidence="1">2.7.7.65</ecNumber>
    </recommendedName>
</protein>
<dbReference type="SUPFAM" id="SSF55073">
    <property type="entry name" value="Nucleotide cyclase"/>
    <property type="match status" value="1"/>
</dbReference>
<evidence type="ECO:0000259" key="4">
    <source>
        <dbReference type="PROSITE" id="PS50887"/>
    </source>
</evidence>
<feature type="transmembrane region" description="Helical" evidence="3">
    <location>
        <begin position="152"/>
        <end position="171"/>
    </location>
</feature>
<evidence type="ECO:0000256" key="2">
    <source>
        <dbReference type="ARBA" id="ARBA00034247"/>
    </source>
</evidence>
<dbReference type="InterPro" id="IPR000160">
    <property type="entry name" value="GGDEF_dom"/>
</dbReference>
<dbReference type="RefSeq" id="WP_377401074.1">
    <property type="nucleotide sequence ID" value="NZ_JBHUEQ010000021.1"/>
</dbReference>
<dbReference type="PANTHER" id="PTHR45138">
    <property type="entry name" value="REGULATORY COMPONENTS OF SENSORY TRANSDUCTION SYSTEM"/>
    <property type="match status" value="1"/>
</dbReference>
<organism evidence="5 6">
    <name type="scientific">Rhizobium helianthi</name>
    <dbReference type="NCBI Taxonomy" id="1132695"/>
    <lineage>
        <taxon>Bacteria</taxon>
        <taxon>Pseudomonadati</taxon>
        <taxon>Pseudomonadota</taxon>
        <taxon>Alphaproteobacteria</taxon>
        <taxon>Hyphomicrobiales</taxon>
        <taxon>Rhizobiaceae</taxon>
        <taxon>Rhizobium/Agrobacterium group</taxon>
        <taxon>Rhizobium</taxon>
    </lineage>
</organism>
<feature type="domain" description="GGDEF" evidence="4">
    <location>
        <begin position="218"/>
        <end position="348"/>
    </location>
</feature>
<dbReference type="Pfam" id="PF00990">
    <property type="entry name" value="GGDEF"/>
    <property type="match status" value="1"/>
</dbReference>
<dbReference type="GO" id="GO:0052621">
    <property type="term" value="F:diguanylate cyclase activity"/>
    <property type="evidence" value="ECO:0007669"/>
    <property type="project" value="UniProtKB-EC"/>
</dbReference>
<keyword evidence="5" id="KW-0808">Transferase</keyword>
<dbReference type="SMART" id="SM00267">
    <property type="entry name" value="GGDEF"/>
    <property type="match status" value="1"/>
</dbReference>
<keyword evidence="6" id="KW-1185">Reference proteome</keyword>
<gene>
    <name evidence="5" type="ORF">ACFSE1_11580</name>
</gene>
<dbReference type="EC" id="2.7.7.65" evidence="1"/>
<dbReference type="EMBL" id="JBHUEQ010000021">
    <property type="protein sequence ID" value="MFD1746103.1"/>
    <property type="molecule type" value="Genomic_DNA"/>
</dbReference>
<keyword evidence="3" id="KW-0812">Transmembrane</keyword>
<dbReference type="CDD" id="cd01949">
    <property type="entry name" value="GGDEF"/>
    <property type="match status" value="1"/>
</dbReference>
<feature type="transmembrane region" description="Helical" evidence="3">
    <location>
        <begin position="102"/>
        <end position="120"/>
    </location>
</feature>
<comment type="catalytic activity">
    <reaction evidence="2">
        <text>2 GTP = 3',3'-c-di-GMP + 2 diphosphate</text>
        <dbReference type="Rhea" id="RHEA:24898"/>
        <dbReference type="ChEBI" id="CHEBI:33019"/>
        <dbReference type="ChEBI" id="CHEBI:37565"/>
        <dbReference type="ChEBI" id="CHEBI:58805"/>
        <dbReference type="EC" id="2.7.7.65"/>
    </reaction>
</comment>
<evidence type="ECO:0000256" key="1">
    <source>
        <dbReference type="ARBA" id="ARBA00012528"/>
    </source>
</evidence>
<reference evidence="6" key="1">
    <citation type="journal article" date="2019" name="Int. J. Syst. Evol. Microbiol.">
        <title>The Global Catalogue of Microorganisms (GCM) 10K type strain sequencing project: providing services to taxonomists for standard genome sequencing and annotation.</title>
        <authorList>
            <consortium name="The Broad Institute Genomics Platform"/>
            <consortium name="The Broad Institute Genome Sequencing Center for Infectious Disease"/>
            <person name="Wu L."/>
            <person name="Ma J."/>
        </authorList>
    </citation>
    <scope>NUCLEOTIDE SEQUENCE [LARGE SCALE GENOMIC DNA]</scope>
    <source>
        <strain evidence="6">CG52</strain>
    </source>
</reference>
<name>A0ABW4M3U3_9HYPH</name>
<feature type="transmembrane region" description="Helical" evidence="3">
    <location>
        <begin position="12"/>
        <end position="40"/>
    </location>
</feature>
<comment type="caution">
    <text evidence="5">The sequence shown here is derived from an EMBL/GenBank/DDBJ whole genome shotgun (WGS) entry which is preliminary data.</text>
</comment>
<dbReference type="InterPro" id="IPR029787">
    <property type="entry name" value="Nucleotide_cyclase"/>
</dbReference>
<accession>A0ABW4M3U3</accession>
<feature type="transmembrane region" description="Helical" evidence="3">
    <location>
        <begin position="46"/>
        <end position="64"/>
    </location>
</feature>
<sequence>MGADVPVDVRMRLYAALASSTVPVIFASLNSAFVAVIAFFRSGNRIFLLFALIDILGLSLRVAAPRLKIMKTFASDVVILTGLLWALMVGLNTMMIGIGDDTAMIVLSVASALGCCAGIISRNYVTPRMGLAQVIVIDLGFKISFGISHPEFLPVILLQGVIFCGIVDWMMRQQLATSVQAISSELESRRQALLDPLTGVLNRRGLHERAQHMMAKQQLLALFYLDLDGFKQVNDRLGHGAGDDLLRQVAKRLEATEPGAAICRLGGDEFLILAPSHHAQEAVRTASRMIRAMSMPYNTDVGPANVGASIGISFVNMEEGLDRAMKEADAALYRAKDAGRGRAVLHEPESGCSRASA</sequence>
<dbReference type="PANTHER" id="PTHR45138:SF9">
    <property type="entry name" value="DIGUANYLATE CYCLASE DGCM-RELATED"/>
    <property type="match status" value="1"/>
</dbReference>
<dbReference type="InterPro" id="IPR050469">
    <property type="entry name" value="Diguanylate_Cyclase"/>
</dbReference>
<proteinExistence type="predicted"/>
<feature type="transmembrane region" description="Helical" evidence="3">
    <location>
        <begin position="76"/>
        <end position="96"/>
    </location>
</feature>
<dbReference type="Proteomes" id="UP001597322">
    <property type="component" value="Unassembled WGS sequence"/>
</dbReference>
<keyword evidence="3" id="KW-0472">Membrane</keyword>